<keyword evidence="8" id="KW-1185">Reference proteome</keyword>
<evidence type="ECO:0000256" key="3">
    <source>
        <dbReference type="ARBA" id="ARBA00022553"/>
    </source>
</evidence>
<evidence type="ECO:0000256" key="5">
    <source>
        <dbReference type="SAM" id="MobiDB-lite"/>
    </source>
</evidence>
<comment type="subcellular location">
    <subcellularLocation>
        <location evidence="1">Nucleus</location>
    </subcellularLocation>
</comment>
<evidence type="ECO:0000313" key="8">
    <source>
        <dbReference type="Proteomes" id="UP001378592"/>
    </source>
</evidence>
<dbReference type="Pfam" id="PF04000">
    <property type="entry name" value="Sas10_Utp3"/>
    <property type="match status" value="1"/>
</dbReference>
<dbReference type="InterPro" id="IPR007146">
    <property type="entry name" value="Sas10/Utp3/C1D"/>
</dbReference>
<accession>A0AAN9VE51</accession>
<evidence type="ECO:0000259" key="6">
    <source>
        <dbReference type="Pfam" id="PF09368"/>
    </source>
</evidence>
<evidence type="ECO:0000256" key="2">
    <source>
        <dbReference type="ARBA" id="ARBA00010979"/>
    </source>
</evidence>
<evidence type="ECO:0000256" key="1">
    <source>
        <dbReference type="ARBA" id="ARBA00004123"/>
    </source>
</evidence>
<dbReference type="EMBL" id="JAZDUA010000326">
    <property type="protein sequence ID" value="KAK7794626.1"/>
    <property type="molecule type" value="Genomic_DNA"/>
</dbReference>
<gene>
    <name evidence="7" type="ORF">R5R35_008149</name>
</gene>
<feature type="compositionally biased region" description="Acidic residues" evidence="5">
    <location>
        <begin position="29"/>
        <end position="54"/>
    </location>
</feature>
<dbReference type="GO" id="GO:0032040">
    <property type="term" value="C:small-subunit processome"/>
    <property type="evidence" value="ECO:0007669"/>
    <property type="project" value="TreeGrafter"/>
</dbReference>
<dbReference type="Proteomes" id="UP001378592">
    <property type="component" value="Unassembled WGS sequence"/>
</dbReference>
<evidence type="ECO:0000256" key="4">
    <source>
        <dbReference type="ARBA" id="ARBA00023242"/>
    </source>
</evidence>
<dbReference type="PANTHER" id="PTHR13237:SF8">
    <property type="entry name" value="SOMETHING ABOUT SILENCING PROTEIN 10"/>
    <property type="match status" value="1"/>
</dbReference>
<name>A0AAN9VE51_9ORTH</name>
<dbReference type="InterPro" id="IPR018972">
    <property type="entry name" value="Sas10_C_dom"/>
</dbReference>
<evidence type="ECO:0000313" key="7">
    <source>
        <dbReference type="EMBL" id="KAK7794626.1"/>
    </source>
</evidence>
<dbReference type="Pfam" id="PF09368">
    <property type="entry name" value="Sas10"/>
    <property type="match status" value="1"/>
</dbReference>
<keyword evidence="4" id="KW-0539">Nucleus</keyword>
<sequence length="402" mass="47053">MSDYELTDSDYDYDENEKILLQRAKQPTQDDEEDSEEEVLGFQSEEEGEKEDFDEDIENYEDDLPNVKAWGQRKKNYYDTDYIDQDFGGFQGQDAEDAENEEQEARAIQERLLQELDETDYMLDTFAQADTVGEEKAEEKIKTDVSGLSKRDKLALFAKESPEFPGLIEDFKEKMAESEKKLQPIVQLINNGKIPNSPICKFIKTKYHLILNYSTNILYYLLLKARHMPVQNHPVIQRLFQYRQLLKQLESIDKRVQSQIDEVLEKINNGEEIKFYDPNRRVSQKKRVDFGDQVCSKEYGEDDADKINNGLDADENGNMDVEEGSQNDNARRAITYEIAKNRGLTPYRKKELRNPRVKHRMKYRKAQIRRKGQIREPRKELQKYGGEISGIKIGINKSIKLK</sequence>
<feature type="compositionally biased region" description="Acidic residues" evidence="5">
    <location>
        <begin position="312"/>
        <end position="324"/>
    </location>
</feature>
<feature type="domain" description="Sas10 C-terminal" evidence="6">
    <location>
        <begin position="330"/>
        <end position="401"/>
    </location>
</feature>
<keyword evidence="3" id="KW-0597">Phosphoprotein</keyword>
<feature type="region of interest" description="Disordered" evidence="5">
    <location>
        <begin position="23"/>
        <end position="54"/>
    </location>
</feature>
<dbReference type="GO" id="GO:0000462">
    <property type="term" value="P:maturation of SSU-rRNA from tricistronic rRNA transcript (SSU-rRNA, 5.8S rRNA, LSU-rRNA)"/>
    <property type="evidence" value="ECO:0007669"/>
    <property type="project" value="TreeGrafter"/>
</dbReference>
<protein>
    <recommendedName>
        <fullName evidence="6">Sas10 C-terminal domain-containing protein</fullName>
    </recommendedName>
</protein>
<comment type="caution">
    <text evidence="7">The sequence shown here is derived from an EMBL/GenBank/DDBJ whole genome shotgun (WGS) entry which is preliminary data.</text>
</comment>
<dbReference type="AlphaFoldDB" id="A0AAN9VE51"/>
<organism evidence="7 8">
    <name type="scientific">Gryllus longicercus</name>
    <dbReference type="NCBI Taxonomy" id="2509291"/>
    <lineage>
        <taxon>Eukaryota</taxon>
        <taxon>Metazoa</taxon>
        <taxon>Ecdysozoa</taxon>
        <taxon>Arthropoda</taxon>
        <taxon>Hexapoda</taxon>
        <taxon>Insecta</taxon>
        <taxon>Pterygota</taxon>
        <taxon>Neoptera</taxon>
        <taxon>Polyneoptera</taxon>
        <taxon>Orthoptera</taxon>
        <taxon>Ensifera</taxon>
        <taxon>Gryllidea</taxon>
        <taxon>Grylloidea</taxon>
        <taxon>Gryllidae</taxon>
        <taxon>Gryllinae</taxon>
        <taxon>Gryllus</taxon>
    </lineage>
</organism>
<comment type="similarity">
    <text evidence="2">Belongs to the SAS10 family.</text>
</comment>
<dbReference type="PANTHER" id="PTHR13237">
    <property type="entry name" value="SOMETHING ABOUT SILENCING PROTEIN 10-RELATED"/>
    <property type="match status" value="1"/>
</dbReference>
<feature type="region of interest" description="Disordered" evidence="5">
    <location>
        <begin position="305"/>
        <end position="324"/>
    </location>
</feature>
<reference evidence="7 8" key="1">
    <citation type="submission" date="2024-03" db="EMBL/GenBank/DDBJ databases">
        <title>The genome assembly and annotation of the cricket Gryllus longicercus Weissman &amp; Gray.</title>
        <authorList>
            <person name="Szrajer S."/>
            <person name="Gray D."/>
            <person name="Ylla G."/>
        </authorList>
    </citation>
    <scope>NUCLEOTIDE SEQUENCE [LARGE SCALE GENOMIC DNA]</scope>
    <source>
        <strain evidence="7">DAG 2021-001</strain>
        <tissue evidence="7">Whole body minus gut</tissue>
    </source>
</reference>
<proteinExistence type="inferred from homology"/>